<dbReference type="GO" id="GO:0016787">
    <property type="term" value="F:hydrolase activity"/>
    <property type="evidence" value="ECO:0007669"/>
    <property type="project" value="UniProtKB-KW"/>
</dbReference>
<keyword evidence="3" id="KW-0472">Membrane</keyword>
<dbReference type="PANTHER" id="PTHR43142">
    <property type="entry name" value="CARBOXYLIC ESTER HYDROLASE"/>
    <property type="match status" value="1"/>
</dbReference>
<evidence type="ECO:0000313" key="8">
    <source>
        <dbReference type="WBParaSite" id="DME_0000840901-mRNA-1"/>
    </source>
</evidence>
<dbReference type="OrthoDB" id="6846267at2759"/>
<evidence type="ECO:0000256" key="2">
    <source>
        <dbReference type="ARBA" id="ARBA00022801"/>
    </source>
</evidence>
<dbReference type="AlphaFoldDB" id="A0A0N4UKX1"/>
<reference evidence="8" key="1">
    <citation type="submission" date="2017-02" db="UniProtKB">
        <authorList>
            <consortium name="WormBaseParasite"/>
        </authorList>
    </citation>
    <scope>IDENTIFICATION</scope>
</reference>
<protein>
    <submittedName>
        <fullName evidence="8">COesterase domain-containing protein</fullName>
    </submittedName>
</protein>
<evidence type="ECO:0000313" key="6">
    <source>
        <dbReference type="Proteomes" id="UP000038040"/>
    </source>
</evidence>
<dbReference type="EMBL" id="UYYG01000059">
    <property type="protein sequence ID" value="VDN52442.1"/>
    <property type="molecule type" value="Genomic_DNA"/>
</dbReference>
<evidence type="ECO:0000313" key="7">
    <source>
        <dbReference type="Proteomes" id="UP000274756"/>
    </source>
</evidence>
<dbReference type="Proteomes" id="UP000038040">
    <property type="component" value="Unplaced"/>
</dbReference>
<dbReference type="InterPro" id="IPR029058">
    <property type="entry name" value="AB_hydrolase_fold"/>
</dbReference>
<dbReference type="WBParaSite" id="DME_0000840901-mRNA-1">
    <property type="protein sequence ID" value="DME_0000840901-mRNA-1"/>
    <property type="gene ID" value="DME_0000840901"/>
</dbReference>
<evidence type="ECO:0000313" key="5">
    <source>
        <dbReference type="EMBL" id="VDN52442.1"/>
    </source>
</evidence>
<keyword evidence="2" id="KW-0378">Hydrolase</keyword>
<proteinExistence type="inferred from homology"/>
<dbReference type="ESTHER" id="drame-a0a0n4ukx1">
    <property type="family name" value="Neuroligin"/>
</dbReference>
<name>A0A0N4UKX1_DRAME</name>
<sequence length="595" mass="67718">MPRKITTHGLIEGYYLKHNGQIFEVYEAVPYAQPPVADLRFKSPLPLTPWDDIKNCGKGQRKHCVDFRFNLNKNQGLEDCLYMDIILPAEQDQSTNSSALPILIWIQGISYQIHSKDEYSFASIAENFAAYSIIFISINYRLGPLGFLSGGHRDLPGNFGLDDQIEALRWIKNNAKNFHGDPDNIVLAGESCGASSASLLSVSPKTFGLFSAAVLRSGSGLAPWAVRSTSTENNSARFIDYLGCTYNHTLGMSHIIDCLQQLNITKLFEGWLYIAQTSSKVESHLLGHTYFTPTIDLYRIDESIIPCEPTVLIQKNARIPIMIGVTNTESAFLLKNNPEGNRLSSNDEWNLNQVISPNLYANYRHIQKAIEFHYMSNNQYFDETDHLLTKIVTDENFKAPAAREAMFYASKNLTVYAYSFQYVSDSLNSHSTKAHHQVAHGDDSMYLFHATKFLQWSESDRNVAKRLSHQIVNFLHVRSTGEPQALPYTLLHKVATSITGPSSDEQIDFYTDVSYFWYETIPTIEMLNLEPQYRVLLQPCTMCEYPYKIPFYIILILLIFVTICSLMPFIRRQRIRHNSKYTLNNGMPPPSDENL</sequence>
<feature type="transmembrane region" description="Helical" evidence="3">
    <location>
        <begin position="549"/>
        <end position="570"/>
    </location>
</feature>
<keyword evidence="3" id="KW-1133">Transmembrane helix</keyword>
<dbReference type="SUPFAM" id="SSF53474">
    <property type="entry name" value="alpha/beta-Hydrolases"/>
    <property type="match status" value="1"/>
</dbReference>
<feature type="domain" description="Carboxylesterase type B" evidence="4">
    <location>
        <begin position="6"/>
        <end position="476"/>
    </location>
</feature>
<gene>
    <name evidence="5" type="ORF">DME_LOCUS2415</name>
</gene>
<keyword evidence="3" id="KW-0812">Transmembrane</keyword>
<organism evidence="6 8">
    <name type="scientific">Dracunculus medinensis</name>
    <name type="common">Guinea worm</name>
    <dbReference type="NCBI Taxonomy" id="318479"/>
    <lineage>
        <taxon>Eukaryota</taxon>
        <taxon>Metazoa</taxon>
        <taxon>Ecdysozoa</taxon>
        <taxon>Nematoda</taxon>
        <taxon>Chromadorea</taxon>
        <taxon>Rhabditida</taxon>
        <taxon>Spirurina</taxon>
        <taxon>Dracunculoidea</taxon>
        <taxon>Dracunculidae</taxon>
        <taxon>Dracunculus</taxon>
    </lineage>
</organism>
<evidence type="ECO:0000259" key="4">
    <source>
        <dbReference type="Pfam" id="PF00135"/>
    </source>
</evidence>
<keyword evidence="7" id="KW-1185">Reference proteome</keyword>
<accession>A0A0N4UKX1</accession>
<dbReference type="Pfam" id="PF00135">
    <property type="entry name" value="COesterase"/>
    <property type="match status" value="1"/>
</dbReference>
<dbReference type="Proteomes" id="UP000274756">
    <property type="component" value="Unassembled WGS sequence"/>
</dbReference>
<dbReference type="STRING" id="318479.A0A0N4UKX1"/>
<dbReference type="PANTHER" id="PTHR43142:SF1">
    <property type="entry name" value="CARBOXYLIC ESTER HYDROLASE"/>
    <property type="match status" value="1"/>
</dbReference>
<dbReference type="InterPro" id="IPR002018">
    <property type="entry name" value="CarbesteraseB"/>
</dbReference>
<dbReference type="Gene3D" id="3.40.50.1820">
    <property type="entry name" value="alpha/beta hydrolase"/>
    <property type="match status" value="1"/>
</dbReference>
<evidence type="ECO:0000256" key="1">
    <source>
        <dbReference type="ARBA" id="ARBA00005964"/>
    </source>
</evidence>
<comment type="similarity">
    <text evidence="1">Belongs to the type-B carboxylesterase/lipase family.</text>
</comment>
<reference evidence="5 7" key="2">
    <citation type="submission" date="2018-11" db="EMBL/GenBank/DDBJ databases">
        <authorList>
            <consortium name="Pathogen Informatics"/>
        </authorList>
    </citation>
    <scope>NUCLEOTIDE SEQUENCE [LARGE SCALE GENOMIC DNA]</scope>
</reference>
<evidence type="ECO:0000256" key="3">
    <source>
        <dbReference type="SAM" id="Phobius"/>
    </source>
</evidence>